<keyword evidence="1" id="KW-1185">Reference proteome</keyword>
<dbReference type="AlphaFoldDB" id="A0A914QT45"/>
<reference evidence="2" key="1">
    <citation type="submission" date="2022-11" db="UniProtKB">
        <authorList>
            <consortium name="WormBaseParasite"/>
        </authorList>
    </citation>
    <scope>IDENTIFICATION</scope>
</reference>
<dbReference type="WBParaSite" id="PDA_v2.g6716.t1">
    <property type="protein sequence ID" value="PDA_v2.g6716.t1"/>
    <property type="gene ID" value="PDA_v2.g6716"/>
</dbReference>
<evidence type="ECO:0000313" key="2">
    <source>
        <dbReference type="WBParaSite" id="PDA_v2.g6716.t1"/>
    </source>
</evidence>
<proteinExistence type="predicted"/>
<organism evidence="1 2">
    <name type="scientific">Panagrolaimus davidi</name>
    <dbReference type="NCBI Taxonomy" id="227884"/>
    <lineage>
        <taxon>Eukaryota</taxon>
        <taxon>Metazoa</taxon>
        <taxon>Ecdysozoa</taxon>
        <taxon>Nematoda</taxon>
        <taxon>Chromadorea</taxon>
        <taxon>Rhabditida</taxon>
        <taxon>Tylenchina</taxon>
        <taxon>Panagrolaimomorpha</taxon>
        <taxon>Panagrolaimoidea</taxon>
        <taxon>Panagrolaimidae</taxon>
        <taxon>Panagrolaimus</taxon>
    </lineage>
</organism>
<dbReference type="Proteomes" id="UP000887578">
    <property type="component" value="Unplaced"/>
</dbReference>
<accession>A0A914QT45</accession>
<name>A0A914QT45_9BILA</name>
<dbReference type="InterPro" id="IPR011333">
    <property type="entry name" value="SKP1/BTB/POZ_sf"/>
</dbReference>
<dbReference type="Gene3D" id="3.30.710.10">
    <property type="entry name" value="Potassium Channel Kv1.1, Chain A"/>
    <property type="match status" value="1"/>
</dbReference>
<evidence type="ECO:0000313" key="1">
    <source>
        <dbReference type="Proteomes" id="UP000887578"/>
    </source>
</evidence>
<protein>
    <submittedName>
        <fullName evidence="2">Uncharacterized protein</fullName>
    </submittedName>
</protein>
<sequence length="373" mass="43179">MDEQKEDDPSNDKITFVYSFTLNFAPLNELGVQEFIKGFVTTFNVACFHWGVTLSTNGYCKISCCNGIVRNAACNVSYTFFDNEMRHELYSSPKISAIRLPNGSEGGRCFMVLKTPDEFLKKFRDDYEKGKVGKINVVIELILPSMYFYRPFDIIFDRLEYPDEYPEEMESDFRFKFLEDGDYSITCPNNSSIQCRRSALNLTSKFMQKHFAETKDTELVVEHSIDVVKPIIYYLHSACFEMPKSYNLDFADRLLKAVDFFDPKSKYKSDITESIQKSLCRKLVEEPSNFDSVLRYLSISIQYYFDFLHQMCCALIANKHYDKWIGTFPPNARNSGNSLFCEIFGPNGQSDLENDVSLTYETFDSLLTNVILQ</sequence>